<dbReference type="GO" id="GO:0004386">
    <property type="term" value="F:helicase activity"/>
    <property type="evidence" value="ECO:0007669"/>
    <property type="project" value="UniProtKB-KW"/>
</dbReference>
<accession>A0A2N5DSU5</accession>
<dbReference type="Gene3D" id="3.40.50.10810">
    <property type="entry name" value="Tandem AAA-ATPase domain"/>
    <property type="match status" value="2"/>
</dbReference>
<dbReference type="Pfam" id="PF00176">
    <property type="entry name" value="SNF2-rel_dom"/>
    <property type="match status" value="1"/>
</dbReference>
<keyword evidence="1 3" id="KW-0067">ATP-binding</keyword>
<dbReference type="AlphaFoldDB" id="A0A2N5DSU5"/>
<organism evidence="3 4">
    <name type="scientific">Chimaeribacter californicus</name>
    <dbReference type="NCBI Taxonomy" id="2060067"/>
    <lineage>
        <taxon>Bacteria</taxon>
        <taxon>Pseudomonadati</taxon>
        <taxon>Pseudomonadota</taxon>
        <taxon>Gammaproteobacteria</taxon>
        <taxon>Enterobacterales</taxon>
        <taxon>Yersiniaceae</taxon>
        <taxon>Chimaeribacter</taxon>
    </lineage>
</organism>
<dbReference type="SUPFAM" id="SSF52540">
    <property type="entry name" value="P-loop containing nucleoside triphosphate hydrolases"/>
    <property type="match status" value="1"/>
</dbReference>
<reference evidence="3 4" key="1">
    <citation type="submission" date="2017-12" db="EMBL/GenBank/DDBJ databases">
        <title>Characterization of six clinical isolates of Enterochimera gen. nov., a novel genus of the Yersiniaciae family and the three species Enterochimera arupensis sp. nov., Enterochimera coloradensis sp. nov, and Enterochimera californica sp. nov.</title>
        <authorList>
            <person name="Rossi A."/>
            <person name="Fisher M."/>
        </authorList>
    </citation>
    <scope>NUCLEOTIDE SEQUENCE [LARGE SCALE GENOMIC DNA]</scope>
    <source>
        <strain evidence="4">2015-Iso6</strain>
    </source>
</reference>
<evidence type="ECO:0000313" key="3">
    <source>
        <dbReference type="EMBL" id="PLR29312.1"/>
    </source>
</evidence>
<feature type="non-terminal residue" evidence="3">
    <location>
        <position position="444"/>
    </location>
</feature>
<dbReference type="InterPro" id="IPR000330">
    <property type="entry name" value="SNF2_N"/>
</dbReference>
<dbReference type="EMBL" id="PJZF01000069">
    <property type="protein sequence ID" value="PLR29312.1"/>
    <property type="molecule type" value="Genomic_DNA"/>
</dbReference>
<keyword evidence="1 3" id="KW-0547">Nucleotide-binding</keyword>
<feature type="domain" description="Helicase ATP-binding" evidence="2">
    <location>
        <begin position="1"/>
        <end position="285"/>
    </location>
</feature>
<dbReference type="Proteomes" id="UP000234240">
    <property type="component" value="Unassembled WGS sequence"/>
</dbReference>
<protein>
    <submittedName>
        <fullName evidence="3">Helicase SNF2</fullName>
    </submittedName>
</protein>
<dbReference type="PROSITE" id="PS51192">
    <property type="entry name" value="HELICASE_ATP_BIND_1"/>
    <property type="match status" value="1"/>
</dbReference>
<keyword evidence="1 3" id="KW-0378">Hydrolase</keyword>
<evidence type="ECO:0000256" key="1">
    <source>
        <dbReference type="ARBA" id="ARBA00022806"/>
    </source>
</evidence>
<keyword evidence="4" id="KW-1185">Reference proteome</keyword>
<dbReference type="InterPro" id="IPR027417">
    <property type="entry name" value="P-loop_NTPase"/>
</dbReference>
<keyword evidence="1 3" id="KW-0347">Helicase</keyword>
<proteinExistence type="predicted"/>
<evidence type="ECO:0000313" key="4">
    <source>
        <dbReference type="Proteomes" id="UP000234240"/>
    </source>
</evidence>
<comment type="caution">
    <text evidence="3">The sequence shown here is derived from an EMBL/GenBank/DDBJ whole genome shotgun (WGS) entry which is preliminary data.</text>
</comment>
<dbReference type="InterPro" id="IPR014001">
    <property type="entry name" value="Helicase_ATP-bd"/>
</dbReference>
<gene>
    <name evidence="3" type="ORF">CYR55_22845</name>
</gene>
<name>A0A2N5DSU5_9GAMM</name>
<sequence>VRRLSEDGKGILGFGTGLGKTTTALALEAYNFENGRSKRTAIVVPKAVYENWYHEHRNFYSADARASMLFVGLNVVAGSDGAPMQVPVLNDQGQPQLDNNGQPLMRDALQLADSATIKARMNMIPQSNYRLVIMTKEQYAAIPMRPETVRDHAYDVLFAQADAGRVKIHADTYREQSKKNRILTEHSDTGSVKEHDFPFYEDMHFDSVIVDEGHNYRNSYSAGREASSLAYLPVPAVSQSARDMAVKNAYLMSKNNGRGPVLLTATPVVNSPIDAFNMLSHCVSMRDWQRMGIHTPDDFVRVFGKTDTCLVQKLSGEIESKPGLVGFQNLDGLRGIFHRWTTLKTSADVAAQVKIPELDEKVVEAPMSVDQAAHYEELRARAERLSADPEGVELDENGNELPKDTIFGIIRDMDRVCTDMDLYHRQITFRFPAAAEEKVQELVN</sequence>
<dbReference type="GO" id="GO:0005524">
    <property type="term" value="F:ATP binding"/>
    <property type="evidence" value="ECO:0007669"/>
    <property type="project" value="InterPro"/>
</dbReference>
<evidence type="ECO:0000259" key="2">
    <source>
        <dbReference type="PROSITE" id="PS51192"/>
    </source>
</evidence>
<dbReference type="RefSeq" id="WP_165699658.1">
    <property type="nucleotide sequence ID" value="NZ_PJZF01000069.1"/>
</dbReference>
<dbReference type="InterPro" id="IPR038718">
    <property type="entry name" value="SNF2-like_sf"/>
</dbReference>
<feature type="non-terminal residue" evidence="3">
    <location>
        <position position="1"/>
    </location>
</feature>